<sequence>MGFIVKLLDSGNYFTAGEDDIDTTPSREEAIANGQFTCYEEAKETAETWSGQMVLGEDYIIESV</sequence>
<organism evidence="1 2">
    <name type="scientific">Acinetobacter proteolyticus</name>
    <dbReference type="NCBI Taxonomy" id="1776741"/>
    <lineage>
        <taxon>Bacteria</taxon>
        <taxon>Pseudomonadati</taxon>
        <taxon>Pseudomonadota</taxon>
        <taxon>Gammaproteobacteria</taxon>
        <taxon>Moraxellales</taxon>
        <taxon>Moraxellaceae</taxon>
        <taxon>Acinetobacter</taxon>
    </lineage>
</organism>
<reference evidence="1 2" key="1">
    <citation type="submission" date="2017-12" db="EMBL/GenBank/DDBJ databases">
        <title>Draft Genome sequences of multiple microbial strains isolated from spacecraft associated surfaces.</title>
        <authorList>
            <person name="Seuylemezian A."/>
            <person name="Vaishampayan P."/>
            <person name="Venkateswaran K."/>
        </authorList>
    </citation>
    <scope>NUCLEOTIDE SEQUENCE [LARGE SCALE GENOMIC DNA]</scope>
    <source>
        <strain evidence="1 2">2P01AA</strain>
    </source>
</reference>
<name>A0A2N0WCD2_9GAMM</name>
<dbReference type="EMBL" id="PISJ01000018">
    <property type="protein sequence ID" value="PKF32135.1"/>
    <property type="molecule type" value="Genomic_DNA"/>
</dbReference>
<proteinExistence type="predicted"/>
<accession>A0A2N0WCD2</accession>
<gene>
    <name evidence="1" type="ORF">CW311_15065</name>
</gene>
<evidence type="ECO:0000313" key="2">
    <source>
        <dbReference type="Proteomes" id="UP000233553"/>
    </source>
</evidence>
<evidence type="ECO:0000313" key="1">
    <source>
        <dbReference type="EMBL" id="PKF32135.1"/>
    </source>
</evidence>
<dbReference type="RefSeq" id="WP_057081998.1">
    <property type="nucleotide sequence ID" value="NZ_PISJ01000018.1"/>
</dbReference>
<dbReference type="Proteomes" id="UP000233553">
    <property type="component" value="Unassembled WGS sequence"/>
</dbReference>
<protein>
    <submittedName>
        <fullName evidence="1">Uncharacterized protein</fullName>
    </submittedName>
</protein>
<comment type="caution">
    <text evidence="1">The sequence shown here is derived from an EMBL/GenBank/DDBJ whole genome shotgun (WGS) entry which is preliminary data.</text>
</comment>
<dbReference type="AlphaFoldDB" id="A0A2N0WCD2"/>